<dbReference type="RefSeq" id="WP_369723249.1">
    <property type="nucleotide sequence ID" value="NZ_CP165734.1"/>
</dbReference>
<keyword evidence="1" id="KW-0812">Transmembrane</keyword>
<proteinExistence type="predicted"/>
<accession>A0AB39XND7</accession>
<feature type="transmembrane region" description="Helical" evidence="1">
    <location>
        <begin position="49"/>
        <end position="71"/>
    </location>
</feature>
<gene>
    <name evidence="2" type="ORF">AB8Z38_04145</name>
</gene>
<dbReference type="AlphaFoldDB" id="A0AB39XND7"/>
<protein>
    <submittedName>
        <fullName evidence="2">Uncharacterized protein</fullName>
    </submittedName>
</protein>
<evidence type="ECO:0000313" key="2">
    <source>
        <dbReference type="EMBL" id="XDV58705.1"/>
    </source>
</evidence>
<dbReference type="EMBL" id="CP165734">
    <property type="protein sequence ID" value="XDV58705.1"/>
    <property type="molecule type" value="Genomic_DNA"/>
</dbReference>
<keyword evidence="1" id="KW-1133">Transmembrane helix</keyword>
<keyword evidence="1" id="KW-0472">Membrane</keyword>
<name>A0AB39XND7_9BRAD</name>
<sequence>MISTNKIIVPMPPIATIVAAATSEMASHNGNEPWISLESAAWWFDKSSIVLAVSLFIGFVCTVIIIVTGIAKEHHWDLAREAAARKTELLRAENLAFEKYIGPRSVDERALAGALAGHPAGQIEVVLLNHVFDGQKLAEPFVRLLQKGWLGSDVNLPGKFKRRRIDFHCKNNHRSSRPDTVILR</sequence>
<evidence type="ECO:0000256" key="1">
    <source>
        <dbReference type="SAM" id="Phobius"/>
    </source>
</evidence>
<organism evidence="2">
    <name type="scientific">Bradyrhizobium sp. LLZ17</name>
    <dbReference type="NCBI Taxonomy" id="3239388"/>
    <lineage>
        <taxon>Bacteria</taxon>
        <taxon>Pseudomonadati</taxon>
        <taxon>Pseudomonadota</taxon>
        <taxon>Alphaproteobacteria</taxon>
        <taxon>Hyphomicrobiales</taxon>
        <taxon>Nitrobacteraceae</taxon>
        <taxon>Bradyrhizobium</taxon>
    </lineage>
</organism>
<reference evidence="2" key="1">
    <citation type="submission" date="2024-08" db="EMBL/GenBank/DDBJ databases">
        <authorList>
            <person name="Chaddad Z."/>
            <person name="Lamrabet M."/>
            <person name="Bouhnik O."/>
            <person name="Alami S."/>
            <person name="Wipf D."/>
            <person name="Courty P.E."/>
            <person name="Missbah El Idrissi M."/>
        </authorList>
    </citation>
    <scope>NUCLEOTIDE SEQUENCE</scope>
    <source>
        <strain evidence="2">LLZ17</strain>
    </source>
</reference>